<dbReference type="OrthoDB" id="10055660at2759"/>
<dbReference type="STRING" id="42157.A0A182EMI4"/>
<sequence>MPSVHQYIVDIYAKIETEQLIFIRLDQIKLRSEENYLRDVVVNDGNTINVRRLTILPSLYTDIFITFTCNPAWDNIQNPLLPRQLPMDRHDITTRVFRQKLKLLMDFMIKHEYVDLCAAGSVEWQKKDCHMHIY</sequence>
<dbReference type="EMBL" id="UYRW01004462">
    <property type="protein sequence ID" value="VDM92704.1"/>
    <property type="molecule type" value="Genomic_DNA"/>
</dbReference>
<evidence type="ECO:0000313" key="2">
    <source>
        <dbReference type="EMBL" id="VDM92704.1"/>
    </source>
</evidence>
<dbReference type="AlphaFoldDB" id="A0A182EMI4"/>
<reference evidence="2 3" key="2">
    <citation type="submission" date="2018-08" db="EMBL/GenBank/DDBJ databases">
        <authorList>
            <person name="Laetsch R D."/>
            <person name="Stevens L."/>
            <person name="Kumar S."/>
            <person name="Blaxter L. M."/>
        </authorList>
    </citation>
    <scope>NUCLEOTIDE SEQUENCE [LARGE SCALE GENOMIC DNA]</scope>
</reference>
<reference evidence="4" key="1">
    <citation type="submission" date="2016-06" db="UniProtKB">
        <authorList>
            <consortium name="WormBaseParasite"/>
        </authorList>
    </citation>
    <scope>IDENTIFICATION</scope>
</reference>
<dbReference type="Proteomes" id="UP000271087">
    <property type="component" value="Unassembled WGS sequence"/>
</dbReference>
<gene>
    <name evidence="2" type="ORF">NOO_LOCUS9330</name>
</gene>
<dbReference type="WBParaSite" id="nOo.2.0.1.t09330-RA">
    <property type="protein sequence ID" value="nOo.2.0.1.t09330-RA"/>
    <property type="gene ID" value="nOo.2.0.1.g09330"/>
</dbReference>
<proteinExistence type="predicted"/>
<evidence type="ECO:0000313" key="4">
    <source>
        <dbReference type="WBParaSite" id="nOo.2.0.1.t09330-RA"/>
    </source>
</evidence>
<organism evidence="4">
    <name type="scientific">Onchocerca ochengi</name>
    <name type="common">Filarial nematode worm</name>
    <dbReference type="NCBI Taxonomy" id="42157"/>
    <lineage>
        <taxon>Eukaryota</taxon>
        <taxon>Metazoa</taxon>
        <taxon>Ecdysozoa</taxon>
        <taxon>Nematoda</taxon>
        <taxon>Chromadorea</taxon>
        <taxon>Rhabditida</taxon>
        <taxon>Spirurina</taxon>
        <taxon>Spiruromorpha</taxon>
        <taxon>Filarioidea</taxon>
        <taxon>Onchocercidae</taxon>
        <taxon>Onchocerca</taxon>
    </lineage>
</organism>
<accession>A0A182EMI4</accession>
<feature type="domain" description="Helitron helicase-like" evidence="1">
    <location>
        <begin position="62"/>
        <end position="133"/>
    </location>
</feature>
<evidence type="ECO:0000259" key="1">
    <source>
        <dbReference type="Pfam" id="PF14214"/>
    </source>
</evidence>
<dbReference type="Pfam" id="PF14214">
    <property type="entry name" value="Helitron_like_N"/>
    <property type="match status" value="1"/>
</dbReference>
<evidence type="ECO:0000313" key="3">
    <source>
        <dbReference type="Proteomes" id="UP000271087"/>
    </source>
</evidence>
<protein>
    <submittedName>
        <fullName evidence="4">Helitron_like_N domain-containing protein</fullName>
    </submittedName>
</protein>
<dbReference type="InterPro" id="IPR025476">
    <property type="entry name" value="Helitron_helicase-like"/>
</dbReference>
<name>A0A182EMI4_ONCOC</name>
<keyword evidence="3" id="KW-1185">Reference proteome</keyword>